<dbReference type="Proteomes" id="UP001188597">
    <property type="component" value="Unassembled WGS sequence"/>
</dbReference>
<evidence type="ECO:0000313" key="1">
    <source>
        <dbReference type="EMBL" id="KAK3005470.1"/>
    </source>
</evidence>
<name>A0AA88VBI8_9ASTE</name>
<keyword evidence="2" id="KW-1185">Reference proteome</keyword>
<gene>
    <name evidence="1" type="ORF">RJ639_016336</name>
</gene>
<proteinExistence type="predicted"/>
<evidence type="ECO:0000313" key="2">
    <source>
        <dbReference type="Proteomes" id="UP001188597"/>
    </source>
</evidence>
<accession>A0AA88VBI8</accession>
<dbReference type="EMBL" id="JAVXUP010002125">
    <property type="protein sequence ID" value="KAK3005470.1"/>
    <property type="molecule type" value="Genomic_DNA"/>
</dbReference>
<dbReference type="AlphaFoldDB" id="A0AA88VBI8"/>
<sequence>MYLIGGVIYKHLEQLLVPHGAQIYRNILIFGAIKLLNHASEYVLNDVLLGDNNPSIALKMFLADLVFVDPRSKSALTTTTDSYNRNNAAPRMQVEDYLYQKDLYLPLVGEKPEAMNANG</sequence>
<comment type="caution">
    <text evidence="1">The sequence shown here is derived from an EMBL/GenBank/DDBJ whole genome shotgun (WGS) entry which is preliminary data.</text>
</comment>
<protein>
    <submittedName>
        <fullName evidence="1">Uncharacterized protein</fullName>
    </submittedName>
</protein>
<reference evidence="1" key="1">
    <citation type="submission" date="2022-12" db="EMBL/GenBank/DDBJ databases">
        <title>Draft genome assemblies for two species of Escallonia (Escalloniales).</title>
        <authorList>
            <person name="Chanderbali A."/>
            <person name="Dervinis C."/>
            <person name="Anghel I."/>
            <person name="Soltis D."/>
            <person name="Soltis P."/>
            <person name="Zapata F."/>
        </authorList>
    </citation>
    <scope>NUCLEOTIDE SEQUENCE</scope>
    <source>
        <strain evidence="1">UCBG64.0493</strain>
        <tissue evidence="1">Leaf</tissue>
    </source>
</reference>
<organism evidence="1 2">
    <name type="scientific">Escallonia herrerae</name>
    <dbReference type="NCBI Taxonomy" id="1293975"/>
    <lineage>
        <taxon>Eukaryota</taxon>
        <taxon>Viridiplantae</taxon>
        <taxon>Streptophyta</taxon>
        <taxon>Embryophyta</taxon>
        <taxon>Tracheophyta</taxon>
        <taxon>Spermatophyta</taxon>
        <taxon>Magnoliopsida</taxon>
        <taxon>eudicotyledons</taxon>
        <taxon>Gunneridae</taxon>
        <taxon>Pentapetalae</taxon>
        <taxon>asterids</taxon>
        <taxon>campanulids</taxon>
        <taxon>Escalloniales</taxon>
        <taxon>Escalloniaceae</taxon>
        <taxon>Escallonia</taxon>
    </lineage>
</organism>